<dbReference type="CDD" id="cd00609">
    <property type="entry name" value="AAT_like"/>
    <property type="match status" value="1"/>
</dbReference>
<evidence type="ECO:0000256" key="1">
    <source>
        <dbReference type="ARBA" id="ARBA00001933"/>
    </source>
</evidence>
<proteinExistence type="predicted"/>
<dbReference type="PANTHER" id="PTHR43807:SF20">
    <property type="entry name" value="FI04487P"/>
    <property type="match status" value="1"/>
</dbReference>
<comment type="cofactor">
    <cofactor evidence="1">
        <name>pyridoxal 5'-phosphate</name>
        <dbReference type="ChEBI" id="CHEBI:597326"/>
    </cofactor>
</comment>
<evidence type="ECO:0000313" key="7">
    <source>
        <dbReference type="Proteomes" id="UP001523219"/>
    </source>
</evidence>
<comment type="caution">
    <text evidence="6">The sequence shown here is derived from an EMBL/GenBank/DDBJ whole genome shotgun (WGS) entry which is preliminary data.</text>
</comment>
<sequence length="391" mass="41840">MTAARGRLSRRVSGIGAMELAGLMRLAHDVGAIDIALGIPPGDPPAAAIEAATAALTSAQNQYAPPEGLLSLRQLIAAELLRTRGVAVDPVDEITVTCGATEGVLAAVLAVTDPGDEVILPEPFYENYPGVIGLTGAVHRPVPLAGRDWRLDLDAVRAAITGRTRAVLLNTPHNPTGRAFDQAEVSGLLELCVEHDLVLITDEVYERYVYDGRTHVSPLGMPGTADHVIAVGSLSKSLHMSGWRVGYCVASPELTAGIRRVHERTTVGAARPLQQGVSAVGAADFIDDRALFQERRDHLVAYLETLGFDVRMPEGGWFVLAGSSGLAARSDKLVAELVETAGVLLAPGTSFFADRADGLNWVRTTFVRDRERTVEALERMRRFLTVTEQSN</sequence>
<organism evidence="6 7">
    <name type="scientific">Streptomyces macrolidinus</name>
    <dbReference type="NCBI Taxonomy" id="2952607"/>
    <lineage>
        <taxon>Bacteria</taxon>
        <taxon>Bacillati</taxon>
        <taxon>Actinomycetota</taxon>
        <taxon>Actinomycetes</taxon>
        <taxon>Kitasatosporales</taxon>
        <taxon>Streptomycetaceae</taxon>
        <taxon>Streptomyces</taxon>
    </lineage>
</organism>
<dbReference type="RefSeq" id="WP_252426976.1">
    <property type="nucleotide sequence ID" value="NZ_JAMWMR010000022.1"/>
</dbReference>
<dbReference type="PANTHER" id="PTHR43807">
    <property type="entry name" value="FI04487P"/>
    <property type="match status" value="1"/>
</dbReference>
<dbReference type="Gene3D" id="3.40.640.10">
    <property type="entry name" value="Type I PLP-dependent aspartate aminotransferase-like (Major domain)"/>
    <property type="match status" value="1"/>
</dbReference>
<dbReference type="InterPro" id="IPR015421">
    <property type="entry name" value="PyrdxlP-dep_Trfase_major"/>
</dbReference>
<dbReference type="Gene3D" id="3.90.1150.10">
    <property type="entry name" value="Aspartate Aminotransferase, domain 1"/>
    <property type="match status" value="1"/>
</dbReference>
<reference evidence="6 7" key="1">
    <citation type="submission" date="2022-05" db="EMBL/GenBank/DDBJ databases">
        <title>Streptomyces sp. nov. RY43-2 isolated from soil of a peat swamp forest.</title>
        <authorList>
            <person name="Kanchanasin P."/>
            <person name="Tanasupawat S."/>
            <person name="Phongsopitanun W."/>
        </authorList>
    </citation>
    <scope>NUCLEOTIDE SEQUENCE [LARGE SCALE GENOMIC DNA]</scope>
    <source>
        <strain evidence="6 7">RY43-2</strain>
    </source>
</reference>
<evidence type="ECO:0000313" key="6">
    <source>
        <dbReference type="EMBL" id="MCN9243550.1"/>
    </source>
</evidence>
<dbReference type="GO" id="GO:0008483">
    <property type="term" value="F:transaminase activity"/>
    <property type="evidence" value="ECO:0007669"/>
    <property type="project" value="UniProtKB-KW"/>
</dbReference>
<keyword evidence="3" id="KW-0808">Transferase</keyword>
<dbReference type="InterPro" id="IPR015422">
    <property type="entry name" value="PyrdxlP-dep_Trfase_small"/>
</dbReference>
<dbReference type="Pfam" id="PF00155">
    <property type="entry name" value="Aminotran_1_2"/>
    <property type="match status" value="1"/>
</dbReference>
<dbReference type="InterPro" id="IPR015424">
    <property type="entry name" value="PyrdxlP-dep_Trfase"/>
</dbReference>
<evidence type="ECO:0000259" key="5">
    <source>
        <dbReference type="Pfam" id="PF00155"/>
    </source>
</evidence>
<evidence type="ECO:0000256" key="4">
    <source>
        <dbReference type="ARBA" id="ARBA00022898"/>
    </source>
</evidence>
<accession>A0ABT0ZIZ7</accession>
<name>A0ABT0ZIZ7_9ACTN</name>
<evidence type="ECO:0000256" key="2">
    <source>
        <dbReference type="ARBA" id="ARBA00022576"/>
    </source>
</evidence>
<evidence type="ECO:0000256" key="3">
    <source>
        <dbReference type="ARBA" id="ARBA00022679"/>
    </source>
</evidence>
<keyword evidence="4" id="KW-0663">Pyridoxal phosphate</keyword>
<keyword evidence="2 6" id="KW-0032">Aminotransferase</keyword>
<dbReference type="InterPro" id="IPR004839">
    <property type="entry name" value="Aminotransferase_I/II_large"/>
</dbReference>
<dbReference type="Proteomes" id="UP001523219">
    <property type="component" value="Unassembled WGS sequence"/>
</dbReference>
<protein>
    <submittedName>
        <fullName evidence="6">Pyridoxal phosphate-dependent aminotransferase</fullName>
    </submittedName>
</protein>
<feature type="domain" description="Aminotransferase class I/classII large" evidence="5">
    <location>
        <begin position="33"/>
        <end position="379"/>
    </location>
</feature>
<dbReference type="EMBL" id="JAMWMR010000022">
    <property type="protein sequence ID" value="MCN9243550.1"/>
    <property type="molecule type" value="Genomic_DNA"/>
</dbReference>
<dbReference type="SUPFAM" id="SSF53383">
    <property type="entry name" value="PLP-dependent transferases"/>
    <property type="match status" value="1"/>
</dbReference>
<dbReference type="InterPro" id="IPR051326">
    <property type="entry name" value="Kynurenine-oxoglutarate_AT"/>
</dbReference>
<gene>
    <name evidence="6" type="ORF">NGF19_22635</name>
</gene>
<keyword evidence="7" id="KW-1185">Reference proteome</keyword>